<dbReference type="PANTHER" id="PTHR11439">
    <property type="entry name" value="GAG-POL-RELATED RETROTRANSPOSON"/>
    <property type="match status" value="1"/>
</dbReference>
<evidence type="ECO:0000313" key="2">
    <source>
        <dbReference type="Proteomes" id="UP001341281"/>
    </source>
</evidence>
<evidence type="ECO:0000313" key="1">
    <source>
        <dbReference type="EMBL" id="WVZ88619.1"/>
    </source>
</evidence>
<proteinExistence type="predicted"/>
<gene>
    <name evidence="1" type="ORF">U9M48_035119</name>
</gene>
<keyword evidence="2" id="KW-1185">Reference proteome</keyword>
<accession>A0AAQ3UAG3</accession>
<dbReference type="PANTHER" id="PTHR11439:SF524">
    <property type="entry name" value="RNA-DIRECTED DNA POLYMERASE, PROTEIN KINASE RLK-PELLE-DLSV FAMILY"/>
    <property type="match status" value="1"/>
</dbReference>
<dbReference type="Proteomes" id="UP001341281">
    <property type="component" value="Chromosome 08"/>
</dbReference>
<dbReference type="AlphaFoldDB" id="A0AAQ3UAG3"/>
<feature type="non-terminal residue" evidence="1">
    <location>
        <position position="143"/>
    </location>
</feature>
<name>A0AAQ3UAG3_PASNO</name>
<sequence length="143" mass="16578">MEYRILHLTMTRPDIAHAVQQICLHMHDPRHSHLALLKRTLRYVRYLISAYIFTHHHPGLFCRLGGMSRVSTSFCVYLEAEFANAVAECVWLRQLLLELAALLTKLPLYTVTMSLLYTWLLILSITKEPNTLSWTFTLFGNSS</sequence>
<reference evidence="1 2" key="1">
    <citation type="submission" date="2024-02" db="EMBL/GenBank/DDBJ databases">
        <title>High-quality chromosome-scale genome assembly of Pensacola bahiagrass (Paspalum notatum Flugge var. saurae).</title>
        <authorList>
            <person name="Vega J.M."/>
            <person name="Podio M."/>
            <person name="Orjuela J."/>
            <person name="Siena L.A."/>
            <person name="Pessino S.C."/>
            <person name="Combes M.C."/>
            <person name="Mariac C."/>
            <person name="Albertini E."/>
            <person name="Pupilli F."/>
            <person name="Ortiz J.P.A."/>
            <person name="Leblanc O."/>
        </authorList>
    </citation>
    <scope>NUCLEOTIDE SEQUENCE [LARGE SCALE GENOMIC DNA]</scope>
    <source>
        <strain evidence="1">R1</strain>
        <tissue evidence="1">Leaf</tissue>
    </source>
</reference>
<dbReference type="EMBL" id="CP144752">
    <property type="protein sequence ID" value="WVZ88619.1"/>
    <property type="molecule type" value="Genomic_DNA"/>
</dbReference>
<organism evidence="1 2">
    <name type="scientific">Paspalum notatum var. saurae</name>
    <dbReference type="NCBI Taxonomy" id="547442"/>
    <lineage>
        <taxon>Eukaryota</taxon>
        <taxon>Viridiplantae</taxon>
        <taxon>Streptophyta</taxon>
        <taxon>Embryophyta</taxon>
        <taxon>Tracheophyta</taxon>
        <taxon>Spermatophyta</taxon>
        <taxon>Magnoliopsida</taxon>
        <taxon>Liliopsida</taxon>
        <taxon>Poales</taxon>
        <taxon>Poaceae</taxon>
        <taxon>PACMAD clade</taxon>
        <taxon>Panicoideae</taxon>
        <taxon>Andropogonodae</taxon>
        <taxon>Paspaleae</taxon>
        <taxon>Paspalinae</taxon>
        <taxon>Paspalum</taxon>
    </lineage>
</organism>
<protein>
    <submittedName>
        <fullName evidence="1">Uncharacterized protein</fullName>
    </submittedName>
</protein>